<accession>A0ABP9RW99</accession>
<dbReference type="RefSeq" id="WP_345630796.1">
    <property type="nucleotide sequence ID" value="NZ_BAABJQ010000009.1"/>
</dbReference>
<organism evidence="1 2">
    <name type="scientific">Rugosimonospora acidiphila</name>
    <dbReference type="NCBI Taxonomy" id="556531"/>
    <lineage>
        <taxon>Bacteria</taxon>
        <taxon>Bacillati</taxon>
        <taxon>Actinomycetota</taxon>
        <taxon>Actinomycetes</taxon>
        <taxon>Micromonosporales</taxon>
        <taxon>Micromonosporaceae</taxon>
        <taxon>Rugosimonospora</taxon>
    </lineage>
</organism>
<proteinExistence type="predicted"/>
<gene>
    <name evidence="1" type="ORF">GCM10023322_34900</name>
</gene>
<evidence type="ECO:0000313" key="2">
    <source>
        <dbReference type="Proteomes" id="UP001501570"/>
    </source>
</evidence>
<dbReference type="EMBL" id="BAABJQ010000009">
    <property type="protein sequence ID" value="GAA5187166.1"/>
    <property type="molecule type" value="Genomic_DNA"/>
</dbReference>
<keyword evidence="2" id="KW-1185">Reference proteome</keyword>
<reference evidence="2" key="1">
    <citation type="journal article" date="2019" name="Int. J. Syst. Evol. Microbiol.">
        <title>The Global Catalogue of Microorganisms (GCM) 10K type strain sequencing project: providing services to taxonomists for standard genome sequencing and annotation.</title>
        <authorList>
            <consortium name="The Broad Institute Genomics Platform"/>
            <consortium name="The Broad Institute Genome Sequencing Center for Infectious Disease"/>
            <person name="Wu L."/>
            <person name="Ma J."/>
        </authorList>
    </citation>
    <scope>NUCLEOTIDE SEQUENCE [LARGE SCALE GENOMIC DNA]</scope>
    <source>
        <strain evidence="2">JCM 18304</strain>
    </source>
</reference>
<sequence>MTSGPDRAGWTSDPRRSDLVARVGARVRLPSMRLVRRRGAPSRIADLDGVARAEVRRAIGGAAGIGGPRRGAAGIGAAESGAAGDGAPVAVAVGSRGIAHLAELVAAAVDELRRAGFAPFIVPAMGSHGGGTAEGQAAVLAGYGITEQRLGVPVRAGMDTEVVGEVDGVPVHLDRYVARAGRAFLVARVKPHTDFRGGIESGAAKLAAIGLGKQAGAQELHGRGIEGLRETMPAVGRYLADRYLLGALAVVEDEFDETLVVRGLVPGDIGRAGERELLELARRSLPRLPVEGGIDVLVVSRMGKDISGTGMDPNVIGRWLVPGLAEPDPAPVRAVVALNLTEASHGNAIGVGLADFVPARLVSGIDLDAFYLNVMTAGWAGLRRGRLPVVLPTDRDAIVAALAVCGPEAARRPRLVWIRDTLHTQVCAVSEALWSGLDDGVEPDAGEPFALPFDAHGALPAGFLPHA</sequence>
<name>A0ABP9RW99_9ACTN</name>
<protein>
    <recommendedName>
        <fullName evidence="3">LarA-like N-terminal domain-containing protein</fullName>
    </recommendedName>
</protein>
<dbReference type="Gene3D" id="3.40.50.11440">
    <property type="match status" value="1"/>
</dbReference>
<evidence type="ECO:0000313" key="1">
    <source>
        <dbReference type="EMBL" id="GAA5187166.1"/>
    </source>
</evidence>
<evidence type="ECO:0008006" key="3">
    <source>
        <dbReference type="Google" id="ProtNLM"/>
    </source>
</evidence>
<comment type="caution">
    <text evidence="1">The sequence shown here is derived from an EMBL/GenBank/DDBJ whole genome shotgun (WGS) entry which is preliminary data.</text>
</comment>
<dbReference type="Proteomes" id="UP001501570">
    <property type="component" value="Unassembled WGS sequence"/>
</dbReference>